<dbReference type="CDD" id="cd21107">
    <property type="entry name" value="RsiG"/>
    <property type="match status" value="1"/>
</dbReference>
<organism evidence="2 3">
    <name type="scientific">Kineococcus rhizosphaerae</name>
    <dbReference type="NCBI Taxonomy" id="559628"/>
    <lineage>
        <taxon>Bacteria</taxon>
        <taxon>Bacillati</taxon>
        <taxon>Actinomycetota</taxon>
        <taxon>Actinomycetes</taxon>
        <taxon>Kineosporiales</taxon>
        <taxon>Kineosporiaceae</taxon>
        <taxon>Kineococcus</taxon>
    </lineage>
</organism>
<gene>
    <name evidence="2" type="ORF">CLV37_11482</name>
</gene>
<evidence type="ECO:0000313" key="2">
    <source>
        <dbReference type="EMBL" id="PRY11128.1"/>
    </source>
</evidence>
<dbReference type="OrthoDB" id="5182641at2"/>
<evidence type="ECO:0000259" key="1">
    <source>
        <dbReference type="Pfam" id="PF22802"/>
    </source>
</evidence>
<dbReference type="Proteomes" id="UP000238083">
    <property type="component" value="Unassembled WGS sequence"/>
</dbReference>
<reference evidence="2 3" key="1">
    <citation type="submission" date="2018-03" db="EMBL/GenBank/DDBJ databases">
        <title>Genomic Encyclopedia of Archaeal and Bacterial Type Strains, Phase II (KMG-II): from individual species to whole genera.</title>
        <authorList>
            <person name="Goeker M."/>
        </authorList>
    </citation>
    <scope>NUCLEOTIDE SEQUENCE [LARGE SCALE GENOMIC DNA]</scope>
    <source>
        <strain evidence="2 3">DSM 19711</strain>
    </source>
</reference>
<accession>A0A2T0QYC6</accession>
<sequence length="212" mass="23534">MTTHVRGVAIESGETVMDEQVSGYQAGGRRALDKVLAPDFLDGLRDMDLETLREHRTVAEQEEADLSYARRLIQGRLDLLGAEEERRAGADGATDVRHARSDAELVAKLTDVLADPRRTDHGMGRFTSVEPSRVGEHRRRAELAVADPHLSDLTAMDAAQLQAARDRLVGLEHELSADRHRVQEAMDACTDEITRRYRDGVVSVEDALRSAR</sequence>
<dbReference type="Pfam" id="PF22802">
    <property type="entry name" value="RsiG"/>
    <property type="match status" value="1"/>
</dbReference>
<dbReference type="AlphaFoldDB" id="A0A2T0QYC6"/>
<name>A0A2T0QYC6_9ACTN</name>
<dbReference type="EMBL" id="PVZF01000014">
    <property type="protein sequence ID" value="PRY11128.1"/>
    <property type="molecule type" value="Genomic_DNA"/>
</dbReference>
<protein>
    <recommendedName>
        <fullName evidence="1">RsiG-like domain-containing protein</fullName>
    </recommendedName>
</protein>
<dbReference type="InterPro" id="IPR055209">
    <property type="entry name" value="RsiG-like_dom"/>
</dbReference>
<feature type="domain" description="RsiG-like" evidence="1">
    <location>
        <begin position="41"/>
        <end position="93"/>
    </location>
</feature>
<dbReference type="InterPro" id="IPR049575">
    <property type="entry name" value="RsiG-like"/>
</dbReference>
<keyword evidence="3" id="KW-1185">Reference proteome</keyword>
<evidence type="ECO:0000313" key="3">
    <source>
        <dbReference type="Proteomes" id="UP000238083"/>
    </source>
</evidence>
<comment type="caution">
    <text evidence="2">The sequence shown here is derived from an EMBL/GenBank/DDBJ whole genome shotgun (WGS) entry which is preliminary data.</text>
</comment>
<proteinExistence type="predicted"/>
<dbReference type="RefSeq" id="WP_146149547.1">
    <property type="nucleotide sequence ID" value="NZ_PVZF01000014.1"/>
</dbReference>